<dbReference type="SUPFAM" id="SSF51445">
    <property type="entry name" value="(Trans)glycosidases"/>
    <property type="match status" value="1"/>
</dbReference>
<keyword evidence="3" id="KW-0732">Signal</keyword>
<reference evidence="5 6" key="1">
    <citation type="journal article" date="2018" name="Front. Microbiol.">
        <title>Prospects for Fungal Bioremediation of Acidic Radioactive Waste Sites: Characterization and Genome Sequence of Rhodotorula taiwanensis MD1149.</title>
        <authorList>
            <person name="Tkavc R."/>
            <person name="Matrosova V.Y."/>
            <person name="Grichenko O.E."/>
            <person name="Gostincar C."/>
            <person name="Volpe R.P."/>
            <person name="Klimenkova P."/>
            <person name="Gaidamakova E.K."/>
            <person name="Zhou C.E."/>
            <person name="Stewart B.J."/>
            <person name="Lyman M.G."/>
            <person name="Malfatti S.A."/>
            <person name="Rubinfeld B."/>
            <person name="Courtot M."/>
            <person name="Singh J."/>
            <person name="Dalgard C.L."/>
            <person name="Hamilton T."/>
            <person name="Frey K.G."/>
            <person name="Gunde-Cimerman N."/>
            <person name="Dugan L."/>
            <person name="Daly M.J."/>
        </authorList>
    </citation>
    <scope>NUCLEOTIDE SEQUENCE [LARGE SCALE GENOMIC DNA]</scope>
    <source>
        <strain evidence="5 6">MD1149</strain>
    </source>
</reference>
<dbReference type="PROSITE" id="PS51910">
    <property type="entry name" value="GH18_2"/>
    <property type="match status" value="1"/>
</dbReference>
<feature type="compositionally biased region" description="Basic and acidic residues" evidence="2">
    <location>
        <begin position="933"/>
        <end position="949"/>
    </location>
</feature>
<evidence type="ECO:0000256" key="3">
    <source>
        <dbReference type="SAM" id="SignalP"/>
    </source>
</evidence>
<organism evidence="5 6">
    <name type="scientific">Rhodotorula taiwanensis</name>
    <dbReference type="NCBI Taxonomy" id="741276"/>
    <lineage>
        <taxon>Eukaryota</taxon>
        <taxon>Fungi</taxon>
        <taxon>Dikarya</taxon>
        <taxon>Basidiomycota</taxon>
        <taxon>Pucciniomycotina</taxon>
        <taxon>Microbotryomycetes</taxon>
        <taxon>Sporidiobolales</taxon>
        <taxon>Sporidiobolaceae</taxon>
        <taxon>Rhodotorula</taxon>
    </lineage>
</organism>
<dbReference type="GO" id="GO:0005975">
    <property type="term" value="P:carbohydrate metabolic process"/>
    <property type="evidence" value="ECO:0007669"/>
    <property type="project" value="InterPro"/>
</dbReference>
<evidence type="ECO:0000259" key="4">
    <source>
        <dbReference type="PROSITE" id="PS51910"/>
    </source>
</evidence>
<dbReference type="InterPro" id="IPR017853">
    <property type="entry name" value="GH"/>
</dbReference>
<dbReference type="OrthoDB" id="185373at2759"/>
<feature type="signal peptide" evidence="3">
    <location>
        <begin position="1"/>
        <end position="18"/>
    </location>
</feature>
<proteinExistence type="predicted"/>
<dbReference type="Proteomes" id="UP000237144">
    <property type="component" value="Unassembled WGS sequence"/>
</dbReference>
<accession>A0A2S5BBL2</accession>
<dbReference type="InterPro" id="IPR002885">
    <property type="entry name" value="PPR_rpt"/>
</dbReference>
<evidence type="ECO:0000313" key="5">
    <source>
        <dbReference type="EMBL" id="POY74154.1"/>
    </source>
</evidence>
<dbReference type="GO" id="GO:0008061">
    <property type="term" value="F:chitin binding"/>
    <property type="evidence" value="ECO:0007669"/>
    <property type="project" value="InterPro"/>
</dbReference>
<evidence type="ECO:0000256" key="1">
    <source>
        <dbReference type="PROSITE-ProRule" id="PRU00708"/>
    </source>
</evidence>
<dbReference type="STRING" id="741276.A0A2S5BBL2"/>
<dbReference type="GO" id="GO:0004568">
    <property type="term" value="F:chitinase activity"/>
    <property type="evidence" value="ECO:0007669"/>
    <property type="project" value="TreeGrafter"/>
</dbReference>
<dbReference type="GO" id="GO:0006032">
    <property type="term" value="P:chitin catabolic process"/>
    <property type="evidence" value="ECO:0007669"/>
    <property type="project" value="TreeGrafter"/>
</dbReference>
<dbReference type="PANTHER" id="PTHR11177">
    <property type="entry name" value="CHITINASE"/>
    <property type="match status" value="1"/>
</dbReference>
<feature type="region of interest" description="Disordered" evidence="2">
    <location>
        <begin position="886"/>
        <end position="949"/>
    </location>
</feature>
<dbReference type="Gene3D" id="3.10.50.10">
    <property type="match status" value="1"/>
</dbReference>
<dbReference type="InterPro" id="IPR011583">
    <property type="entry name" value="Chitinase_II/V-like_cat"/>
</dbReference>
<dbReference type="EMBL" id="PJQD01000029">
    <property type="protein sequence ID" value="POY74154.1"/>
    <property type="molecule type" value="Genomic_DNA"/>
</dbReference>
<name>A0A2S5BBL2_9BASI</name>
<dbReference type="NCBIfam" id="TIGR00756">
    <property type="entry name" value="PPR"/>
    <property type="match status" value="1"/>
</dbReference>
<sequence length="1260" mass="137624">MYIAALLLAVLSATLAHATSPVLGQYWPAYNSELQSVAQIPFSYGSKNGLAYYFVTETDKNGFSLPEYQSTGNIGAFVRRAKQHGVRPLFSVGGWTGSVYFSDHVATSAGRTKLASQMHVFMLKYAFEGVDLDWEYPNGEGIGCNKRRPDDSANLLAFLKLLRAKIGAKKLITAAVSTAGFLGPDGDVLPDLKPYGKYLDYINLMTYDRFVVAYHRPEFASAQVQHGIPAYAISFTTKSSHLASVSIAGGKWDSKAYQDWTAVVPRGGPSDVNASSTDPCGNTSSGYSGQWLYKELISEGILSKDGQSGRGGYKRHFDGCSMTPFLFNPGKKHYISYEDSKSAALKAEWAVKEGLAGVFLFDTTGFDSNVYEAITGALCGAAERPSSRNRTSTRVQQPSHARPPHDLPDGPGSHLPTLAQSSSPLLRLLDQLPEHPSRRDFLDLRTVAKSSGALADVAFVRDFVLRANRHGFEDVGVRLFRQSLPLLLHPHSTPVAAVARMAESVLEDLVARKRWVAALDVSNALNVHDLTIPTLLVLRMRVLSGRGRFAEVVQTFRQNLERADPPPAAFDVAINAQLCQANLDGAQTLLAEKARRGLPTTAETYLLLLDGMDVFGGNSIMEDKMLGEGTEEDVRRGIVPRQDVRILNRLMSVRAARGALRDAIDVLHFYDFSPYPTDVVDALRALSSPAPVLSEVSGRRPRPDAATAVILVGIALRQQRPDLAERILVAAARSGITLNDHVAAAALRILLARHDIVAAEAFVQALEMGSASLGPVRFPAIPTSSKVCELLLAGMLRYKGVAGANASFRRLLEVEGIAAPVSEGMTLALVDYLAAAGPLSNLGLSSTVLLQVQQLTQGTTRPDSRHLDVLLKAAWQRDRLLHGGHARDQARSVMSEELSQGAPEAPRAASPPDEAELLVRPASARKQATPTSRLRDSLADRDVRHSRDTSRHVIRNDHILRFIDAKWDYLQTQVVDLGIRPTYHHVTVLMRAYLRMGDSRGANSVLRYATQDLGLEPHVAFYSTLIAGLARLGKFGAAARAYQDFQASGLEPDRNLYAAVAMSCARRRDVVAVERVFDEMRAFLRSRAPHPQLQAQALKTAASASASNGFPAVISAPYDPLLDALFVTILYRAQTGAGQYAKAQNTVSQSLDRGMVPDTVLLKALQRTRKWIRHKESQLGGSGRSTVRAGGVDNTELSRAELEQIKGRNAYNVSRVRKTVRRMTPSVDRGEIRDLERYWREVESGPDEAVSSELDHVEAY</sequence>
<dbReference type="AlphaFoldDB" id="A0A2S5BBL2"/>
<keyword evidence="6" id="KW-1185">Reference proteome</keyword>
<protein>
    <recommendedName>
        <fullName evidence="4">GH18 domain-containing protein</fullName>
    </recommendedName>
</protein>
<evidence type="ECO:0000256" key="2">
    <source>
        <dbReference type="SAM" id="MobiDB-lite"/>
    </source>
</evidence>
<dbReference type="InterPro" id="IPR029070">
    <property type="entry name" value="Chitinase_insertion_sf"/>
</dbReference>
<dbReference type="PANTHER" id="PTHR11177:SF317">
    <property type="entry name" value="CHITINASE 12-RELATED"/>
    <property type="match status" value="1"/>
</dbReference>
<gene>
    <name evidence="5" type="ORF">BMF94_2966</name>
</gene>
<feature type="region of interest" description="Disordered" evidence="2">
    <location>
        <begin position="382"/>
        <end position="416"/>
    </location>
</feature>
<evidence type="ECO:0000313" key="6">
    <source>
        <dbReference type="Proteomes" id="UP000237144"/>
    </source>
</evidence>
<dbReference type="InterPro" id="IPR050314">
    <property type="entry name" value="Glycosyl_Hydrlase_18"/>
</dbReference>
<comment type="caution">
    <text evidence="5">The sequence shown here is derived from an EMBL/GenBank/DDBJ whole genome shotgun (WGS) entry which is preliminary data.</text>
</comment>
<feature type="chain" id="PRO_5015610634" description="GH18 domain-containing protein" evidence="3">
    <location>
        <begin position="19"/>
        <end position="1260"/>
    </location>
</feature>
<feature type="repeat" description="PPR" evidence="1">
    <location>
        <begin position="1018"/>
        <end position="1052"/>
    </location>
</feature>
<dbReference type="SMART" id="SM00636">
    <property type="entry name" value="Glyco_18"/>
    <property type="match status" value="1"/>
</dbReference>
<dbReference type="Gene3D" id="1.25.40.10">
    <property type="entry name" value="Tetratricopeptide repeat domain"/>
    <property type="match status" value="2"/>
</dbReference>
<feature type="domain" description="GH18" evidence="4">
    <location>
        <begin position="21"/>
        <end position="381"/>
    </location>
</feature>
<dbReference type="PROSITE" id="PS51375">
    <property type="entry name" value="PPR"/>
    <property type="match status" value="1"/>
</dbReference>
<dbReference type="Pfam" id="PF00704">
    <property type="entry name" value="Glyco_hydro_18"/>
    <property type="match status" value="1"/>
</dbReference>
<dbReference type="InterPro" id="IPR001223">
    <property type="entry name" value="Glyco_hydro18_cat"/>
</dbReference>
<feature type="compositionally biased region" description="Polar residues" evidence="2">
    <location>
        <begin position="388"/>
        <end position="399"/>
    </location>
</feature>
<dbReference type="SUPFAM" id="SSF54556">
    <property type="entry name" value="Chitinase insertion domain"/>
    <property type="match status" value="1"/>
</dbReference>
<dbReference type="GO" id="GO:0005576">
    <property type="term" value="C:extracellular region"/>
    <property type="evidence" value="ECO:0007669"/>
    <property type="project" value="TreeGrafter"/>
</dbReference>
<dbReference type="InterPro" id="IPR011990">
    <property type="entry name" value="TPR-like_helical_dom_sf"/>
</dbReference>
<dbReference type="Gene3D" id="3.20.20.80">
    <property type="entry name" value="Glycosidases"/>
    <property type="match status" value="1"/>
</dbReference>